<dbReference type="EMBL" id="AQQZ01000002">
    <property type="protein sequence ID" value="KNG94671.1"/>
    <property type="molecule type" value="Genomic_DNA"/>
</dbReference>
<dbReference type="InterPro" id="IPR036737">
    <property type="entry name" value="OmpA-like_sf"/>
</dbReference>
<name>A0A0L1JSF9_9RHOB</name>
<dbReference type="InterPro" id="IPR050330">
    <property type="entry name" value="Bact_OuterMem_StrucFunc"/>
</dbReference>
<dbReference type="Gene3D" id="3.30.1330.60">
    <property type="entry name" value="OmpA-like domain"/>
    <property type="match status" value="1"/>
</dbReference>
<dbReference type="OrthoDB" id="5525824at2"/>
<dbReference type="RefSeq" id="WP_050529647.1">
    <property type="nucleotide sequence ID" value="NZ_AQQZ01000002.1"/>
</dbReference>
<dbReference type="AlphaFoldDB" id="A0A0L1JSF9"/>
<comment type="caution">
    <text evidence="7">The sequence shown here is derived from an EMBL/GenBank/DDBJ whole genome shotgun (WGS) entry which is preliminary data.</text>
</comment>
<evidence type="ECO:0000256" key="1">
    <source>
        <dbReference type="ARBA" id="ARBA00004442"/>
    </source>
</evidence>
<keyword evidence="8" id="KW-1185">Reference proteome</keyword>
<dbReference type="PATRIC" id="fig|1317121.7.peg.1280"/>
<dbReference type="PRINTS" id="PR01021">
    <property type="entry name" value="OMPADOMAIN"/>
</dbReference>
<feature type="compositionally biased region" description="Acidic residues" evidence="5">
    <location>
        <begin position="604"/>
        <end position="625"/>
    </location>
</feature>
<dbReference type="InterPro" id="IPR006664">
    <property type="entry name" value="OMP_bac"/>
</dbReference>
<dbReference type="GO" id="GO:0009279">
    <property type="term" value="C:cell outer membrane"/>
    <property type="evidence" value="ECO:0007669"/>
    <property type="project" value="UniProtKB-SubCell"/>
</dbReference>
<feature type="domain" description="OmpA-like" evidence="6">
    <location>
        <begin position="486"/>
        <end position="603"/>
    </location>
</feature>
<dbReference type="Pfam" id="PF00691">
    <property type="entry name" value="OmpA"/>
    <property type="match status" value="1"/>
</dbReference>
<dbReference type="SUPFAM" id="SSF103088">
    <property type="entry name" value="OmpA-like"/>
    <property type="match status" value="1"/>
</dbReference>
<dbReference type="InterPro" id="IPR006665">
    <property type="entry name" value="OmpA-like"/>
</dbReference>
<dbReference type="PROSITE" id="PS51123">
    <property type="entry name" value="OMPA_2"/>
    <property type="match status" value="1"/>
</dbReference>
<evidence type="ECO:0000256" key="3">
    <source>
        <dbReference type="ARBA" id="ARBA00023237"/>
    </source>
</evidence>
<proteinExistence type="predicted"/>
<comment type="subcellular location">
    <subcellularLocation>
        <location evidence="1">Cell outer membrane</location>
    </subcellularLocation>
</comment>
<dbReference type="PANTHER" id="PTHR30329">
    <property type="entry name" value="STATOR ELEMENT OF FLAGELLAR MOTOR COMPLEX"/>
    <property type="match status" value="1"/>
</dbReference>
<feature type="region of interest" description="Disordered" evidence="5">
    <location>
        <begin position="601"/>
        <end position="625"/>
    </location>
</feature>
<keyword evidence="2 4" id="KW-0472">Membrane</keyword>
<gene>
    <name evidence="7" type="ORF">ATO11_04530</name>
</gene>
<protein>
    <submittedName>
        <fullName evidence="7">Membrane protein</fullName>
    </submittedName>
</protein>
<evidence type="ECO:0000259" key="6">
    <source>
        <dbReference type="PROSITE" id="PS51123"/>
    </source>
</evidence>
<accession>A0A0L1JSF9</accession>
<reference evidence="7 8" key="1">
    <citation type="journal article" date="2015" name="Int. J. Syst. Evol. Microbiol.">
        <title>Aestuariivita atlantica sp. nov., isolated from deep sea sediment of the Atlantic Ocean.</title>
        <authorList>
            <person name="Li G."/>
            <person name="Lai Q."/>
            <person name="Du Y."/>
            <person name="Liu X."/>
            <person name="Sun F."/>
            <person name="Shao Z."/>
        </authorList>
    </citation>
    <scope>NUCLEOTIDE SEQUENCE [LARGE SCALE GENOMIC DNA]</scope>
    <source>
        <strain evidence="7 8">22II-S11-z3</strain>
    </source>
</reference>
<organism evidence="7 8">
    <name type="scientific">Pseudaestuariivita atlantica</name>
    <dbReference type="NCBI Taxonomy" id="1317121"/>
    <lineage>
        <taxon>Bacteria</taxon>
        <taxon>Pseudomonadati</taxon>
        <taxon>Pseudomonadota</taxon>
        <taxon>Alphaproteobacteria</taxon>
        <taxon>Rhodobacterales</taxon>
        <taxon>Paracoccaceae</taxon>
        <taxon>Pseudaestuariivita</taxon>
    </lineage>
</organism>
<sequence>MRLSSVLLTAGIFILAGALCVLAAVFAVRMVEDNSRLAVIRVLGEANINWADADTDGLQVFVIGTAPTEAARFRALSTAGTVVDAARVIDQMTIAEADDIAPPRFSIEILRNEAGISLIGLVPASTDRDELVNRVDRLTRGTTVSDLLESADFPTPDGWEAALDFSTLALQLLPRSKISVEAGQVSLTAMTDSAEARVRLEEELMRKLPGEVELELNLSAPRPVITPFTLRFVKDSDGARFDACSADEEDARDRILAAARRAGVPEDTTCTIGLGVPTRKWSEAAAKSIAATDELGGGTLTLSDADIALIALEGTDQALFDRVVGELENSLPDVFALKAVLPKTPEASAEGPPEFLAILSPEGAVQLRGRVAGEIARQTVDSFAKARFGSTAVRTAARVDDTLPAEWSIRVLAGLEVLTHLNNGAVTVTPDEVAVRGITGSQTATADISRLLSEKLGEAQDFAIDVSYDKKLDPVLGLPTPEECEAQIADVMAETKITFQPGSADIDTGSETVMDEIAAILRRCEDIAFEIGGHSDNQGRDSMNLELSQARAETVLNELRDRRILTASFIAKGYGETTPIADNGTEEGREANRRIEFRLIAEAPAEDADDTAAAAEEEDTSNEQN</sequence>
<evidence type="ECO:0000313" key="8">
    <source>
        <dbReference type="Proteomes" id="UP000036938"/>
    </source>
</evidence>
<keyword evidence="3" id="KW-0998">Cell outer membrane</keyword>
<dbReference type="STRING" id="1317121.ATO11_04530"/>
<evidence type="ECO:0000256" key="4">
    <source>
        <dbReference type="PROSITE-ProRule" id="PRU00473"/>
    </source>
</evidence>
<evidence type="ECO:0000256" key="2">
    <source>
        <dbReference type="ARBA" id="ARBA00023136"/>
    </source>
</evidence>
<dbReference type="CDD" id="cd07185">
    <property type="entry name" value="OmpA_C-like"/>
    <property type="match status" value="1"/>
</dbReference>
<dbReference type="PANTHER" id="PTHR30329:SF21">
    <property type="entry name" value="LIPOPROTEIN YIAD-RELATED"/>
    <property type="match status" value="1"/>
</dbReference>
<dbReference type="Proteomes" id="UP000036938">
    <property type="component" value="Unassembled WGS sequence"/>
</dbReference>
<evidence type="ECO:0000313" key="7">
    <source>
        <dbReference type="EMBL" id="KNG94671.1"/>
    </source>
</evidence>
<evidence type="ECO:0000256" key="5">
    <source>
        <dbReference type="SAM" id="MobiDB-lite"/>
    </source>
</evidence>
<dbReference type="Gene3D" id="3.40.1520.20">
    <property type="match status" value="2"/>
</dbReference>